<proteinExistence type="inferred from homology"/>
<comment type="subcellular location">
    <subcellularLocation>
        <location evidence="1">Membrane</location>
        <topology evidence="1">Multi-pass membrane protein</topology>
    </subcellularLocation>
</comment>
<dbReference type="Proteomes" id="UP000562027">
    <property type="component" value="Unassembled WGS sequence"/>
</dbReference>
<dbReference type="GO" id="GO:0016020">
    <property type="term" value="C:membrane"/>
    <property type="evidence" value="ECO:0007669"/>
    <property type="project" value="UniProtKB-SubCell"/>
</dbReference>
<feature type="transmembrane region" description="Helical" evidence="6">
    <location>
        <begin position="112"/>
        <end position="131"/>
    </location>
</feature>
<comment type="similarity">
    <text evidence="2">Belongs to the TMEM86 family.</text>
</comment>
<comment type="caution">
    <text evidence="7">The sequence shown here is derived from an EMBL/GenBank/DDBJ whole genome shotgun (WGS) entry which is preliminary data.</text>
</comment>
<feature type="transmembrane region" description="Helical" evidence="6">
    <location>
        <begin position="201"/>
        <end position="220"/>
    </location>
</feature>
<dbReference type="PANTHER" id="PTHR31885">
    <property type="entry name" value="GH04784P"/>
    <property type="match status" value="1"/>
</dbReference>
<keyword evidence="4 6" id="KW-1133">Transmembrane helix</keyword>
<evidence type="ECO:0000256" key="2">
    <source>
        <dbReference type="ARBA" id="ARBA00007375"/>
    </source>
</evidence>
<dbReference type="GO" id="GO:0016787">
    <property type="term" value="F:hydrolase activity"/>
    <property type="evidence" value="ECO:0007669"/>
    <property type="project" value="TreeGrafter"/>
</dbReference>
<evidence type="ECO:0000256" key="3">
    <source>
        <dbReference type="ARBA" id="ARBA00022692"/>
    </source>
</evidence>
<evidence type="ECO:0000256" key="5">
    <source>
        <dbReference type="ARBA" id="ARBA00023136"/>
    </source>
</evidence>
<gene>
    <name evidence="7" type="ORF">HNP55_001600</name>
</gene>
<organism evidence="7 8">
    <name type="scientific">Roseateles oligotrophus</name>
    <dbReference type="NCBI Taxonomy" id="1769250"/>
    <lineage>
        <taxon>Bacteria</taxon>
        <taxon>Pseudomonadati</taxon>
        <taxon>Pseudomonadota</taxon>
        <taxon>Betaproteobacteria</taxon>
        <taxon>Burkholderiales</taxon>
        <taxon>Sphaerotilaceae</taxon>
        <taxon>Roseateles</taxon>
    </lineage>
</organism>
<evidence type="ECO:0000256" key="6">
    <source>
        <dbReference type="SAM" id="Phobius"/>
    </source>
</evidence>
<dbReference type="RefSeq" id="WP_184298036.1">
    <property type="nucleotide sequence ID" value="NZ_JACHLP010000003.1"/>
</dbReference>
<reference evidence="7 8" key="1">
    <citation type="submission" date="2020-08" db="EMBL/GenBank/DDBJ databases">
        <title>Functional genomics of gut bacteria from endangered species of beetles.</title>
        <authorList>
            <person name="Carlos-Shanley C."/>
        </authorList>
    </citation>
    <scope>NUCLEOTIDE SEQUENCE [LARGE SCALE GENOMIC DNA]</scope>
    <source>
        <strain evidence="7 8">S00239</strain>
    </source>
</reference>
<protein>
    <submittedName>
        <fullName evidence="7">Putative membrane protein YhhN</fullName>
    </submittedName>
</protein>
<dbReference type="InterPro" id="IPR012506">
    <property type="entry name" value="TMEM86B-like"/>
</dbReference>
<dbReference type="PANTHER" id="PTHR31885:SF6">
    <property type="entry name" value="GH04784P"/>
    <property type="match status" value="1"/>
</dbReference>
<feature type="transmembrane region" description="Helical" evidence="6">
    <location>
        <begin position="173"/>
        <end position="195"/>
    </location>
</feature>
<dbReference type="AlphaFoldDB" id="A0A840L5L1"/>
<keyword evidence="3 6" id="KW-0812">Transmembrane</keyword>
<evidence type="ECO:0000256" key="4">
    <source>
        <dbReference type="ARBA" id="ARBA00022989"/>
    </source>
</evidence>
<keyword evidence="5 6" id="KW-0472">Membrane</keyword>
<evidence type="ECO:0000256" key="1">
    <source>
        <dbReference type="ARBA" id="ARBA00004141"/>
    </source>
</evidence>
<accession>A0A840L5L1</accession>
<feature type="transmembrane region" description="Helical" evidence="6">
    <location>
        <begin position="86"/>
        <end position="103"/>
    </location>
</feature>
<dbReference type="Pfam" id="PF07947">
    <property type="entry name" value="YhhN"/>
    <property type="match status" value="1"/>
</dbReference>
<feature type="transmembrane region" description="Helical" evidence="6">
    <location>
        <begin position="143"/>
        <end position="161"/>
    </location>
</feature>
<keyword evidence="8" id="KW-1185">Reference proteome</keyword>
<evidence type="ECO:0000313" key="8">
    <source>
        <dbReference type="Proteomes" id="UP000562027"/>
    </source>
</evidence>
<sequence>MPTMRLPLLLLLLIPAAAVAIAGALWGQTALLFVFKPLSTLLIIYFAMPRGQVLPVEAQTRPWILRGLWFSLGGDVALLWPEQGFIFGLLSFLCAHLCYLWAFTRVRRLGDWLWPFGVYALFAAAVLSQLWPGVPAELRGPVIVYVLCLTAMGAQAAVLGWRARGTPEGGRGALLALGGFLFVLSDTCLAINKFAGPLPLASLWVLSLYWTAQVCIAGWLSPKRGA</sequence>
<name>A0A840L5L1_9BURK</name>
<dbReference type="EMBL" id="JACHLP010000003">
    <property type="protein sequence ID" value="MBB4843081.1"/>
    <property type="molecule type" value="Genomic_DNA"/>
</dbReference>
<evidence type="ECO:0000313" key="7">
    <source>
        <dbReference type="EMBL" id="MBB4843081.1"/>
    </source>
</evidence>